<keyword evidence="3 10" id="KW-0813">Transport</keyword>
<dbReference type="InterPro" id="IPR011867">
    <property type="entry name" value="ModB_ABC"/>
</dbReference>
<dbReference type="EMBL" id="RSAS01000303">
    <property type="protein sequence ID" value="RRR73974.1"/>
    <property type="molecule type" value="Genomic_DNA"/>
</dbReference>
<dbReference type="InterPro" id="IPR000515">
    <property type="entry name" value="MetI-like"/>
</dbReference>
<evidence type="ECO:0000256" key="10">
    <source>
        <dbReference type="RuleBase" id="RU363032"/>
    </source>
</evidence>
<evidence type="ECO:0000313" key="14">
    <source>
        <dbReference type="Proteomes" id="UP000280307"/>
    </source>
</evidence>
<dbReference type="NCBIfam" id="TIGR02141">
    <property type="entry name" value="modB_ABC"/>
    <property type="match status" value="1"/>
</dbReference>
<dbReference type="CDD" id="cd06261">
    <property type="entry name" value="TM_PBP2"/>
    <property type="match status" value="1"/>
</dbReference>
<evidence type="ECO:0000259" key="12">
    <source>
        <dbReference type="PROSITE" id="PS50928"/>
    </source>
</evidence>
<dbReference type="InterPro" id="IPR035906">
    <property type="entry name" value="MetI-like_sf"/>
</dbReference>
<feature type="domain" description="ABC transmembrane type-1" evidence="12">
    <location>
        <begin position="65"/>
        <end position="267"/>
    </location>
</feature>
<keyword evidence="4 11" id="KW-0500">Molybdenum</keyword>
<dbReference type="Pfam" id="PF00528">
    <property type="entry name" value="BPD_transp_1"/>
    <property type="match status" value="1"/>
</dbReference>
<comment type="subunit">
    <text evidence="2">The complex is composed of two ATP-binding proteins (CysA), two transmembrane proteins (CysT and CysW) and a solute-binding protein (CysP).</text>
</comment>
<keyword evidence="5 10" id="KW-0812">Transmembrane</keyword>
<keyword evidence="8 10" id="KW-0472">Membrane</keyword>
<evidence type="ECO:0000256" key="3">
    <source>
        <dbReference type="ARBA" id="ARBA00022448"/>
    </source>
</evidence>
<keyword evidence="11" id="KW-1003">Cell membrane</keyword>
<feature type="transmembrane region" description="Helical" evidence="10">
    <location>
        <begin position="248"/>
        <end position="271"/>
    </location>
</feature>
<evidence type="ECO:0000256" key="7">
    <source>
        <dbReference type="ARBA" id="ARBA00023032"/>
    </source>
</evidence>
<reference evidence="13 14" key="1">
    <citation type="submission" date="2018-12" db="EMBL/GenBank/DDBJ databases">
        <title>Genome Sequence of Candidatus Viridilinea halotolerans isolated from saline sulfide-rich spring.</title>
        <authorList>
            <person name="Grouzdev D.S."/>
            <person name="Burganskaya E.I."/>
            <person name="Krutkina M.S."/>
            <person name="Sukhacheva M.V."/>
            <person name="Gorlenko V.M."/>
        </authorList>
    </citation>
    <scope>NUCLEOTIDE SEQUENCE [LARGE SCALE GENOMIC DNA]</scope>
    <source>
        <strain evidence="13">Chok-6</strain>
    </source>
</reference>
<feature type="transmembrane region" description="Helical" evidence="10">
    <location>
        <begin position="137"/>
        <end position="161"/>
    </location>
</feature>
<dbReference type="NCBIfam" id="TIGR01581">
    <property type="entry name" value="Mo_ABC_porter"/>
    <property type="match status" value="1"/>
</dbReference>
<comment type="function">
    <text evidence="9">Part of the ABC transporter complex CysAWTP (TC 3.A.1.6.1) involved in sulfate/thiosulfate import. Probably responsible for the translocation of the substrate across the membrane.</text>
</comment>
<dbReference type="PROSITE" id="PS50928">
    <property type="entry name" value="ABC_TM1"/>
    <property type="match status" value="1"/>
</dbReference>
<proteinExistence type="inferred from homology"/>
<dbReference type="Gene3D" id="1.10.3720.10">
    <property type="entry name" value="MetI-like"/>
    <property type="match status" value="1"/>
</dbReference>
<dbReference type="GO" id="GO:0015098">
    <property type="term" value="F:molybdate ion transmembrane transporter activity"/>
    <property type="evidence" value="ECO:0007669"/>
    <property type="project" value="UniProtKB-UniRule"/>
</dbReference>
<keyword evidence="6 10" id="KW-1133">Transmembrane helix</keyword>
<feature type="transmembrane region" description="Helical" evidence="10">
    <location>
        <begin position="67"/>
        <end position="91"/>
    </location>
</feature>
<dbReference type="SUPFAM" id="SSF161098">
    <property type="entry name" value="MetI-like"/>
    <property type="match status" value="1"/>
</dbReference>
<keyword evidence="7" id="KW-0764">Sulfate transport</keyword>
<feature type="transmembrane region" description="Helical" evidence="10">
    <location>
        <begin position="21"/>
        <end position="47"/>
    </location>
</feature>
<evidence type="ECO:0000256" key="8">
    <source>
        <dbReference type="ARBA" id="ARBA00023136"/>
    </source>
</evidence>
<comment type="subcellular location">
    <subcellularLocation>
        <location evidence="10">Cell membrane</location>
        <topology evidence="10">Multi-pass membrane protein</topology>
    </subcellularLocation>
    <subcellularLocation>
        <location evidence="1">Membrane</location>
        <topology evidence="1">Multi-pass membrane protein</topology>
    </subcellularLocation>
</comment>
<dbReference type="GO" id="GO:0005886">
    <property type="term" value="C:plasma membrane"/>
    <property type="evidence" value="ECO:0007669"/>
    <property type="project" value="UniProtKB-SubCell"/>
</dbReference>
<protein>
    <recommendedName>
        <fullName evidence="11">Molybdenum transport system permease</fullName>
    </recommendedName>
</protein>
<evidence type="ECO:0000256" key="9">
    <source>
        <dbReference type="ARBA" id="ARBA00025323"/>
    </source>
</evidence>
<evidence type="ECO:0000313" key="13">
    <source>
        <dbReference type="EMBL" id="RRR73974.1"/>
    </source>
</evidence>
<dbReference type="PANTHER" id="PTHR30406">
    <property type="entry name" value="SULFATE TRANSPORT SYSTEM PERMEASE PROTEIN"/>
    <property type="match status" value="1"/>
</dbReference>
<feature type="transmembrane region" description="Helical" evidence="10">
    <location>
        <begin position="103"/>
        <end position="125"/>
    </location>
</feature>
<accession>A0A426U2W9</accession>
<comment type="similarity">
    <text evidence="11">Belongs to the binding-protein-dependent transport system permease family. CysTW subfamily.</text>
</comment>
<dbReference type="GO" id="GO:0015419">
    <property type="term" value="F:ABC-type sulfate transporter activity"/>
    <property type="evidence" value="ECO:0007669"/>
    <property type="project" value="InterPro"/>
</dbReference>
<evidence type="ECO:0000256" key="4">
    <source>
        <dbReference type="ARBA" id="ARBA00022505"/>
    </source>
</evidence>
<evidence type="ECO:0000256" key="5">
    <source>
        <dbReference type="ARBA" id="ARBA00022692"/>
    </source>
</evidence>
<gene>
    <name evidence="13" type="primary">modB</name>
    <name evidence="13" type="ORF">EI684_07965</name>
</gene>
<evidence type="ECO:0000256" key="1">
    <source>
        <dbReference type="ARBA" id="ARBA00004141"/>
    </source>
</evidence>
<name>A0A426U2W9_9CHLR</name>
<comment type="function">
    <text evidence="11">Part of the binding-protein-dependent transport system for molybdenum; probably responsible for the translocation of the substrate across the membrane.</text>
</comment>
<evidence type="ECO:0000256" key="6">
    <source>
        <dbReference type="ARBA" id="ARBA00022989"/>
    </source>
</evidence>
<dbReference type="InterPro" id="IPR006469">
    <property type="entry name" value="NifC_ABC_porter"/>
</dbReference>
<evidence type="ECO:0000256" key="2">
    <source>
        <dbReference type="ARBA" id="ARBA00011779"/>
    </source>
</evidence>
<comment type="caution">
    <text evidence="13">The sequence shown here is derived from an EMBL/GenBank/DDBJ whole genome shotgun (WGS) entry which is preliminary data.</text>
</comment>
<dbReference type="AlphaFoldDB" id="A0A426U2W9"/>
<sequence>MESSLPQRRASARGQHWHLVRWLPIWLLALPMLVFLVLPLLALVLRLEWSEFWVNLTDSMVLQAVRLSLMTTLLTTVLSVVLGGPLAYLLARRTFRGRAIIDTLIDLPMVLPPAVAGIALLMAFGRRGLIGAPLAELGISMSFTPVAVVLAQCFVAAPYFVKAAITGFAGVDRELEQAAALDGASHAQVLWHITIPLAWPVLFSGAVMTWARALGEFGATIIFAGNLPGRTQTMPLAIYLGFERNLDLAVILAVILLAISFGVLTLVKGVLKQRVGVR</sequence>
<dbReference type="PANTHER" id="PTHR30406:SF8">
    <property type="entry name" value="SULFATE TRANSPORT SYSTEM PERMEASE PROTEIN CYST"/>
    <property type="match status" value="1"/>
</dbReference>
<dbReference type="InterPro" id="IPR005667">
    <property type="entry name" value="Sulph_transpt2"/>
</dbReference>
<dbReference type="Proteomes" id="UP000280307">
    <property type="component" value="Unassembled WGS sequence"/>
</dbReference>
<feature type="transmembrane region" description="Helical" evidence="10">
    <location>
        <begin position="189"/>
        <end position="211"/>
    </location>
</feature>
<evidence type="ECO:0000256" key="11">
    <source>
        <dbReference type="RuleBase" id="RU365097"/>
    </source>
</evidence>
<organism evidence="13 14">
    <name type="scientific">Candidatus Viridilinea halotolerans</name>
    <dbReference type="NCBI Taxonomy" id="2491704"/>
    <lineage>
        <taxon>Bacteria</taxon>
        <taxon>Bacillati</taxon>
        <taxon>Chloroflexota</taxon>
        <taxon>Chloroflexia</taxon>
        <taxon>Chloroflexales</taxon>
        <taxon>Chloroflexineae</taxon>
        <taxon>Oscillochloridaceae</taxon>
        <taxon>Candidatus Viridilinea</taxon>
    </lineage>
</organism>